<name>A0A446CFB9_9BURK</name>
<dbReference type="RefSeq" id="WP_129527853.1">
    <property type="nucleotide sequence ID" value="NZ_UFQB01000009.1"/>
</dbReference>
<proteinExistence type="predicted"/>
<dbReference type="OrthoDB" id="3682445at2"/>
<dbReference type="EMBL" id="UFQB01000009">
    <property type="protein sequence ID" value="SSW66567.1"/>
    <property type="molecule type" value="Genomic_DNA"/>
</dbReference>
<gene>
    <name evidence="1" type="ORF">AGI3411_02662</name>
</gene>
<accession>A0A446CFB9</accession>
<evidence type="ECO:0000313" key="2">
    <source>
        <dbReference type="Proteomes" id="UP000289184"/>
    </source>
</evidence>
<dbReference type="AlphaFoldDB" id="A0A446CFB9"/>
<evidence type="ECO:0000313" key="1">
    <source>
        <dbReference type="EMBL" id="SSW66567.1"/>
    </source>
</evidence>
<sequence>MKTIEGATFKLAFDKGNAQFRDLHVHDCAFDNCSLSMVKYPGRMSRVQNVRLSKCRAVNSMIKPCVFDDVVVEDLSTNPILLGLRCLGVPLHLIKRDPQTQIILDKQGRYPGHQALDKSFAQAFPLADSVLRGFDASDEPSLLLAASLAAPKARREEEKGAIAELRRLGFVEE</sequence>
<dbReference type="Proteomes" id="UP000289184">
    <property type="component" value="Unassembled WGS sequence"/>
</dbReference>
<organism evidence="1 2">
    <name type="scientific">Achromobacter agilis</name>
    <dbReference type="NCBI Taxonomy" id="1353888"/>
    <lineage>
        <taxon>Bacteria</taxon>
        <taxon>Pseudomonadati</taxon>
        <taxon>Pseudomonadota</taxon>
        <taxon>Betaproteobacteria</taxon>
        <taxon>Burkholderiales</taxon>
        <taxon>Alcaligenaceae</taxon>
        <taxon>Achromobacter</taxon>
    </lineage>
</organism>
<evidence type="ECO:0008006" key="3">
    <source>
        <dbReference type="Google" id="ProtNLM"/>
    </source>
</evidence>
<reference evidence="1 2" key="1">
    <citation type="submission" date="2018-07" db="EMBL/GenBank/DDBJ databases">
        <authorList>
            <person name="Peeters C."/>
        </authorList>
    </citation>
    <scope>NUCLEOTIDE SEQUENCE [LARGE SCALE GENOMIC DNA]</scope>
    <source>
        <strain evidence="1 2">LMG 3411</strain>
    </source>
</reference>
<keyword evidence="2" id="KW-1185">Reference proteome</keyword>
<protein>
    <recommendedName>
        <fullName evidence="3">Pentapeptide repeat-containing protein</fullName>
    </recommendedName>
</protein>